<evidence type="ECO:0000256" key="2">
    <source>
        <dbReference type="ARBA" id="ARBA00022670"/>
    </source>
</evidence>
<feature type="domain" description="NlpC/P60" evidence="9">
    <location>
        <begin position="255"/>
        <end position="367"/>
    </location>
</feature>
<sequence>MNKKILSAVIALALAVSINAKVMAAPSSGQAHDKTLELEEKIQNMDNSIQNLMYKIEDNNKDIEKNKEDISKLGKDIEKAQKQIESREDLFNKRVRAMYISGFDSYADVLLESKGLSDLITRVDTVKKVMGFDQGVIKELKTKKEEIKEKKVALDKKSTEIVQLKAENEKKLAGMKSEKDKQDLVLANLKKENERKAAEAAQKQAAERQASQSQASVSQSRGGNSVSVEAPASSGSSSSSSSSNSSNKPSNPAPPATHGDVVGYAMQFQGVPYVWGGTSPSGFDCSGFVQYVYRNAAGIELPRDTYGQIGAGHRVSQDQLQPGDLVFPHTGHVGIYIGGGQMIHAPQTGDVVKISSVWKFYAGVRVR</sequence>
<gene>
    <name evidence="10" type="ORF">CS538_10770</name>
</gene>
<keyword evidence="4" id="KW-0378">Hydrolase</keyword>
<dbReference type="InterPro" id="IPR051202">
    <property type="entry name" value="Peptidase_C40"/>
</dbReference>
<evidence type="ECO:0000256" key="7">
    <source>
        <dbReference type="SAM" id="MobiDB-lite"/>
    </source>
</evidence>
<dbReference type="InterPro" id="IPR038765">
    <property type="entry name" value="Papain-like_cys_pep_sf"/>
</dbReference>
<keyword evidence="2" id="KW-0645">Protease</keyword>
<protein>
    <recommendedName>
        <fullName evidence="9">NlpC/P60 domain-containing protein</fullName>
    </recommendedName>
</protein>
<feature type="compositionally biased region" description="Low complexity" evidence="7">
    <location>
        <begin position="230"/>
        <end position="250"/>
    </location>
</feature>
<dbReference type="AlphaFoldDB" id="A0A2G7HFE0"/>
<feature type="chain" id="PRO_5013795291" description="NlpC/P60 domain-containing protein" evidence="8">
    <location>
        <begin position="25"/>
        <end position="367"/>
    </location>
</feature>
<keyword evidence="5" id="KW-0788">Thiol protease</keyword>
<dbReference type="EMBL" id="PEIK01000008">
    <property type="protein sequence ID" value="PIH03818.1"/>
    <property type="molecule type" value="Genomic_DNA"/>
</dbReference>
<dbReference type="GO" id="GO:0006508">
    <property type="term" value="P:proteolysis"/>
    <property type="evidence" value="ECO:0007669"/>
    <property type="project" value="UniProtKB-KW"/>
</dbReference>
<dbReference type="Pfam" id="PF24568">
    <property type="entry name" value="CC_PcsB"/>
    <property type="match status" value="1"/>
</dbReference>
<feature type="coiled-coil region" evidence="6">
    <location>
        <begin position="63"/>
        <end position="90"/>
    </location>
</feature>
<dbReference type="SUPFAM" id="SSF54001">
    <property type="entry name" value="Cysteine proteinases"/>
    <property type="match status" value="1"/>
</dbReference>
<dbReference type="RefSeq" id="WP_099839467.1">
    <property type="nucleotide sequence ID" value="NZ_PEIK01000008.1"/>
</dbReference>
<dbReference type="Proteomes" id="UP000231322">
    <property type="component" value="Unassembled WGS sequence"/>
</dbReference>
<dbReference type="Pfam" id="PF00877">
    <property type="entry name" value="NLPC_P60"/>
    <property type="match status" value="1"/>
</dbReference>
<proteinExistence type="inferred from homology"/>
<keyword evidence="6" id="KW-0175">Coiled coil</keyword>
<evidence type="ECO:0000256" key="5">
    <source>
        <dbReference type="ARBA" id="ARBA00022807"/>
    </source>
</evidence>
<evidence type="ECO:0000256" key="8">
    <source>
        <dbReference type="SAM" id="SignalP"/>
    </source>
</evidence>
<organism evidence="10 11">
    <name type="scientific">Clostridium combesii</name>
    <dbReference type="NCBI Taxonomy" id="39481"/>
    <lineage>
        <taxon>Bacteria</taxon>
        <taxon>Bacillati</taxon>
        <taxon>Bacillota</taxon>
        <taxon>Clostridia</taxon>
        <taxon>Eubacteriales</taxon>
        <taxon>Clostridiaceae</taxon>
        <taxon>Clostridium</taxon>
    </lineage>
</organism>
<dbReference type="Gene3D" id="3.90.1720.10">
    <property type="entry name" value="endopeptidase domain like (from Nostoc punctiforme)"/>
    <property type="match status" value="1"/>
</dbReference>
<feature type="signal peptide" evidence="8">
    <location>
        <begin position="1"/>
        <end position="24"/>
    </location>
</feature>
<evidence type="ECO:0000313" key="10">
    <source>
        <dbReference type="EMBL" id="PIH03818.1"/>
    </source>
</evidence>
<evidence type="ECO:0000256" key="4">
    <source>
        <dbReference type="ARBA" id="ARBA00022801"/>
    </source>
</evidence>
<evidence type="ECO:0000259" key="9">
    <source>
        <dbReference type="PROSITE" id="PS51935"/>
    </source>
</evidence>
<evidence type="ECO:0000256" key="3">
    <source>
        <dbReference type="ARBA" id="ARBA00022729"/>
    </source>
</evidence>
<accession>A0A2G7HFE0</accession>
<dbReference type="PANTHER" id="PTHR47053">
    <property type="entry name" value="MUREIN DD-ENDOPEPTIDASE MEPH-RELATED"/>
    <property type="match status" value="1"/>
</dbReference>
<evidence type="ECO:0000256" key="6">
    <source>
        <dbReference type="SAM" id="Coils"/>
    </source>
</evidence>
<dbReference type="PROSITE" id="PS51935">
    <property type="entry name" value="NLPC_P60"/>
    <property type="match status" value="1"/>
</dbReference>
<keyword evidence="11" id="KW-1185">Reference proteome</keyword>
<name>A0A2G7HFE0_9CLOT</name>
<evidence type="ECO:0000313" key="11">
    <source>
        <dbReference type="Proteomes" id="UP000231322"/>
    </source>
</evidence>
<reference evidence="10 11" key="1">
    <citation type="submission" date="2017-10" db="EMBL/GenBank/DDBJ databases">
        <title>Reclassification of Eubacterium combesii and discrepancies in the nomenclature of botulinum neurotoxin producing clostridia. Request for an Opinion.</title>
        <authorList>
            <person name="Dobritsa A.P."/>
            <person name="Kutumbaka K.K."/>
            <person name="Samadpour M."/>
        </authorList>
    </citation>
    <scope>NUCLEOTIDE SEQUENCE [LARGE SCALE GENOMIC DNA]</scope>
    <source>
        <strain evidence="10 11">DSM 20696</strain>
    </source>
</reference>
<dbReference type="InterPro" id="IPR000064">
    <property type="entry name" value="NLP_P60_dom"/>
</dbReference>
<comment type="similarity">
    <text evidence="1">Belongs to the peptidase C40 family.</text>
</comment>
<dbReference type="InterPro" id="IPR057309">
    <property type="entry name" value="PcsB_CC"/>
</dbReference>
<feature type="region of interest" description="Disordered" evidence="7">
    <location>
        <begin position="195"/>
        <end position="258"/>
    </location>
</feature>
<keyword evidence="3 8" id="KW-0732">Signal</keyword>
<dbReference type="Gene3D" id="6.10.250.3150">
    <property type="match status" value="1"/>
</dbReference>
<dbReference type="SUPFAM" id="SSF57997">
    <property type="entry name" value="Tropomyosin"/>
    <property type="match status" value="1"/>
</dbReference>
<feature type="compositionally biased region" description="Low complexity" evidence="7">
    <location>
        <begin position="199"/>
        <end position="221"/>
    </location>
</feature>
<dbReference type="PANTHER" id="PTHR47053:SF1">
    <property type="entry name" value="MUREIN DD-ENDOPEPTIDASE MEPH-RELATED"/>
    <property type="match status" value="1"/>
</dbReference>
<evidence type="ECO:0000256" key="1">
    <source>
        <dbReference type="ARBA" id="ARBA00007074"/>
    </source>
</evidence>
<comment type="caution">
    <text evidence="10">The sequence shown here is derived from an EMBL/GenBank/DDBJ whole genome shotgun (WGS) entry which is preliminary data.</text>
</comment>
<dbReference type="GO" id="GO:0008234">
    <property type="term" value="F:cysteine-type peptidase activity"/>
    <property type="evidence" value="ECO:0007669"/>
    <property type="project" value="UniProtKB-KW"/>
</dbReference>